<dbReference type="Pfam" id="PF16363">
    <property type="entry name" value="GDP_Man_Dehyd"/>
    <property type="match status" value="1"/>
</dbReference>
<evidence type="ECO:0000256" key="4">
    <source>
        <dbReference type="ARBA" id="ARBA00011990"/>
    </source>
</evidence>
<dbReference type="PANTHER" id="PTHR43000">
    <property type="entry name" value="DTDP-D-GLUCOSE 4,6-DEHYDRATASE-RELATED"/>
    <property type="match status" value="1"/>
</dbReference>
<comment type="similarity">
    <text evidence="3">Belongs to the NAD(P)-dependent epimerase/dehydratase family. dTDP-glucose dehydratase subfamily.</text>
</comment>
<evidence type="ECO:0000256" key="1">
    <source>
        <dbReference type="ARBA" id="ARBA00001539"/>
    </source>
</evidence>
<reference evidence="11" key="1">
    <citation type="submission" date="2023-06" db="EMBL/GenBank/DDBJ databases">
        <title>Genomic analysis of the entomopathogenic nematode Steinernema hermaphroditum.</title>
        <authorList>
            <person name="Schwarz E.M."/>
            <person name="Heppert J.K."/>
            <person name="Baniya A."/>
            <person name="Schwartz H.T."/>
            <person name="Tan C.-H."/>
            <person name="Antoshechkin I."/>
            <person name="Sternberg P.W."/>
            <person name="Goodrich-Blair H."/>
            <person name="Dillman A.R."/>
        </authorList>
    </citation>
    <scope>NUCLEOTIDE SEQUENCE</scope>
    <source>
        <strain evidence="11">PS9179</strain>
        <tissue evidence="11">Whole animal</tissue>
    </source>
</reference>
<keyword evidence="9" id="KW-1133">Transmembrane helix</keyword>
<dbReference type="EMBL" id="JAUCMV010000004">
    <property type="protein sequence ID" value="KAK0401888.1"/>
    <property type="molecule type" value="Genomic_DNA"/>
</dbReference>
<dbReference type="GO" id="GO:0009225">
    <property type="term" value="P:nucleotide-sugar metabolic process"/>
    <property type="evidence" value="ECO:0007669"/>
    <property type="project" value="InterPro"/>
</dbReference>
<evidence type="ECO:0000256" key="5">
    <source>
        <dbReference type="ARBA" id="ARBA00023027"/>
    </source>
</evidence>
<keyword evidence="9" id="KW-0472">Membrane</keyword>
<accession>A0AA39H9T2</accession>
<evidence type="ECO:0000259" key="10">
    <source>
        <dbReference type="Pfam" id="PF16363"/>
    </source>
</evidence>
<dbReference type="FunFam" id="3.40.50.720:FF:000304">
    <property type="entry name" value="UDP-glucose 4,6-dehydratase"/>
    <property type="match status" value="1"/>
</dbReference>
<dbReference type="EC" id="4.2.1.46" evidence="4"/>
<evidence type="ECO:0000256" key="2">
    <source>
        <dbReference type="ARBA" id="ARBA00001911"/>
    </source>
</evidence>
<dbReference type="GO" id="GO:0008460">
    <property type="term" value="F:dTDP-glucose 4,6-dehydratase activity"/>
    <property type="evidence" value="ECO:0007669"/>
    <property type="project" value="UniProtKB-EC"/>
</dbReference>
<feature type="domain" description="NAD(P)-binding" evidence="10">
    <location>
        <begin position="14"/>
        <end position="325"/>
    </location>
</feature>
<evidence type="ECO:0000256" key="9">
    <source>
        <dbReference type="SAM" id="Phobius"/>
    </source>
</evidence>
<gene>
    <name evidence="11" type="ORF">QR680_016031</name>
</gene>
<keyword evidence="5" id="KW-0520">NAD</keyword>
<feature type="region of interest" description="Disordered" evidence="8">
    <location>
        <begin position="143"/>
        <end position="162"/>
    </location>
</feature>
<comment type="cofactor">
    <cofactor evidence="2">
        <name>NAD(+)</name>
        <dbReference type="ChEBI" id="CHEBI:57540"/>
    </cofactor>
</comment>
<evidence type="ECO:0000313" key="12">
    <source>
        <dbReference type="Proteomes" id="UP001175271"/>
    </source>
</evidence>
<dbReference type="Gene3D" id="3.90.25.10">
    <property type="entry name" value="UDP-galactose 4-epimerase, domain 1"/>
    <property type="match status" value="1"/>
</dbReference>
<evidence type="ECO:0000256" key="8">
    <source>
        <dbReference type="SAM" id="MobiDB-lite"/>
    </source>
</evidence>
<comment type="caution">
    <text evidence="11">The sequence shown here is derived from an EMBL/GenBank/DDBJ whole genome shotgun (WGS) entry which is preliminary data.</text>
</comment>
<dbReference type="Gene3D" id="3.40.50.720">
    <property type="entry name" value="NAD(P)-binding Rossmann-like Domain"/>
    <property type="match status" value="1"/>
</dbReference>
<keyword evidence="6" id="KW-0456">Lyase</keyword>
<comment type="catalytic activity">
    <reaction evidence="1">
        <text>dTDP-alpha-D-glucose = dTDP-4-dehydro-6-deoxy-alpha-D-glucose + H2O</text>
        <dbReference type="Rhea" id="RHEA:17221"/>
        <dbReference type="ChEBI" id="CHEBI:15377"/>
        <dbReference type="ChEBI" id="CHEBI:57477"/>
        <dbReference type="ChEBI" id="CHEBI:57649"/>
        <dbReference type="EC" id="4.2.1.46"/>
    </reaction>
</comment>
<dbReference type="InterPro" id="IPR016040">
    <property type="entry name" value="NAD(P)-bd_dom"/>
</dbReference>
<proteinExistence type="inferred from homology"/>
<feature type="transmembrane region" description="Helical" evidence="9">
    <location>
        <begin position="12"/>
        <end position="31"/>
    </location>
</feature>
<dbReference type="CDD" id="cd05246">
    <property type="entry name" value="dTDP_GD_SDR_e"/>
    <property type="match status" value="1"/>
</dbReference>
<dbReference type="Proteomes" id="UP001175271">
    <property type="component" value="Unassembled WGS sequence"/>
</dbReference>
<feature type="compositionally biased region" description="Polar residues" evidence="8">
    <location>
        <begin position="145"/>
        <end position="162"/>
    </location>
</feature>
<dbReference type="InterPro" id="IPR036291">
    <property type="entry name" value="NAD(P)-bd_dom_sf"/>
</dbReference>
<keyword evidence="12" id="KW-1185">Reference proteome</keyword>
<evidence type="ECO:0000256" key="6">
    <source>
        <dbReference type="ARBA" id="ARBA00023239"/>
    </source>
</evidence>
<name>A0AA39H9T2_9BILA</name>
<organism evidence="11 12">
    <name type="scientific">Steinernema hermaphroditum</name>
    <dbReference type="NCBI Taxonomy" id="289476"/>
    <lineage>
        <taxon>Eukaryota</taxon>
        <taxon>Metazoa</taxon>
        <taxon>Ecdysozoa</taxon>
        <taxon>Nematoda</taxon>
        <taxon>Chromadorea</taxon>
        <taxon>Rhabditida</taxon>
        <taxon>Tylenchina</taxon>
        <taxon>Panagrolaimomorpha</taxon>
        <taxon>Strongyloidoidea</taxon>
        <taxon>Steinernematidae</taxon>
        <taxon>Steinernema</taxon>
    </lineage>
</organism>
<evidence type="ECO:0000256" key="7">
    <source>
        <dbReference type="ARBA" id="ARBA00067702"/>
    </source>
</evidence>
<keyword evidence="9" id="KW-0812">Transmembrane</keyword>
<dbReference type="AlphaFoldDB" id="A0AA39H9T2"/>
<dbReference type="SUPFAM" id="SSF51735">
    <property type="entry name" value="NAD(P)-binding Rossmann-fold domains"/>
    <property type="match status" value="1"/>
</dbReference>
<evidence type="ECO:0000313" key="11">
    <source>
        <dbReference type="EMBL" id="KAK0401888.1"/>
    </source>
</evidence>
<protein>
    <recommendedName>
        <fullName evidence="7">dTDP-D-glucose 4,6-dehydratase</fullName>
        <ecNumber evidence="4">4.2.1.46</ecNumber>
    </recommendedName>
</protein>
<dbReference type="InterPro" id="IPR005888">
    <property type="entry name" value="dTDP_Gluc_deHydtase"/>
</dbReference>
<sequence length="352" mass="40110">MRSKTSKHVPKNVLVTGCCGFIGSNFVNYVFNKWPGANFVNVDKLVVGSSEDNILEEIRFSGRYEFVKETVLNERVITDILKSRHIDTVIHFAAITHVDESYTDRMGTVQENVMSTTALLEAMNSGTEVKRFVHISTDEVYGDSINDTTPKTEQSLPNPTNPYSASKAACENIIRCYWHSYKLPYVMVRMNNVYGPRQATSKLIPKFATLALEGKPYTLMGDGQHSRSWMFVDDCAEAIRRVTENGTLGEIYNIGTDFEKSNLSLTEMIHDMVGKMTGNDKRPLELAQIPDRPYNDRRYYIDFSKILNKMGWKCTTPFEEGMRRTLEYYVERFANEKKDNGSRKNSDARAAS</sequence>
<evidence type="ECO:0000256" key="3">
    <source>
        <dbReference type="ARBA" id="ARBA00008178"/>
    </source>
</evidence>